<evidence type="ECO:0000313" key="2">
    <source>
        <dbReference type="Proteomes" id="UP000433089"/>
    </source>
</evidence>
<evidence type="ECO:0000313" key="1">
    <source>
        <dbReference type="EMBL" id="VXB16136.1"/>
    </source>
</evidence>
<proteinExistence type="predicted"/>
<dbReference type="Proteomes" id="UP000433089">
    <property type="component" value="Unassembled WGS sequence"/>
</dbReference>
<protein>
    <submittedName>
        <fullName evidence="1">Uncharacterized protein</fullName>
    </submittedName>
</protein>
<accession>A0A653NHJ4</accession>
<dbReference type="EMBL" id="CABWLH010000009">
    <property type="protein sequence ID" value="VXB16136.1"/>
    <property type="molecule type" value="Genomic_DNA"/>
</dbReference>
<organism evidence="1 2">
    <name type="scientific">Bacillus altitudinis</name>
    <dbReference type="NCBI Taxonomy" id="293387"/>
    <lineage>
        <taxon>Bacteria</taxon>
        <taxon>Bacillati</taxon>
        <taxon>Bacillota</taxon>
        <taxon>Bacilli</taxon>
        <taxon>Bacillales</taxon>
        <taxon>Bacillaceae</taxon>
        <taxon>Bacillus</taxon>
    </lineage>
</organism>
<name>A0A653NHJ4_BACAB</name>
<dbReference type="AlphaFoldDB" id="A0A653NHJ4"/>
<reference evidence="1 2" key="1">
    <citation type="submission" date="2019-10" db="EMBL/GenBank/DDBJ databases">
        <authorList>
            <person name="Karimi E."/>
        </authorList>
    </citation>
    <scope>NUCLEOTIDE SEQUENCE [LARGE SCALE GENOMIC DNA]</scope>
    <source>
        <strain evidence="1">Bacillus sp. 348</strain>
    </source>
</reference>
<sequence>MTKQMHLVIDKSYIHFSFWFILCKVDLYNFKVNFTVLSFGIHTSVLPL</sequence>
<gene>
    <name evidence="1" type="ORF">BACI348_40067</name>
</gene>